<gene>
    <name evidence="1" type="ORF">K1T71_003123</name>
</gene>
<proteinExistence type="predicted"/>
<accession>A0ACC1DAU7</accession>
<dbReference type="Proteomes" id="UP000824533">
    <property type="component" value="Linkage Group LG05"/>
</dbReference>
<evidence type="ECO:0000313" key="2">
    <source>
        <dbReference type="Proteomes" id="UP000824533"/>
    </source>
</evidence>
<sequence length="322" mass="36374">MGRYGLKDPIRNDESSGPSHDEGRDEVDNVMRSGLSSQSASWQRPPPTHASAVCLRRHLAKASVFTDGIRRRNQNHQSPEKKRAIATKSRTPIWPILLIVSFAASVIAFQNFSTRTNVVHNFIYDKNNFYNDMMNLAKKYNVKHESIEQVQIGVSTIMENEDADSFVFVYNSELDSFNPEEFNNFMDDIAYFAAKYLRNNSASVRHTVVDGSRLSMRNSEELIERYSDDVKRTGVMLVKDIDSVPSTLAMAFHYYCDEYNPIAKKSAIFSTFDLANCSNGKTSTHATLEKCLKNKWKGVPSANMGPLLTRVVSVVVDVTNVF</sequence>
<comment type="caution">
    <text evidence="1">The sequence shown here is derived from an EMBL/GenBank/DDBJ whole genome shotgun (WGS) entry which is preliminary data.</text>
</comment>
<keyword evidence="2" id="KW-1185">Reference proteome</keyword>
<dbReference type="EMBL" id="CM034391">
    <property type="protein sequence ID" value="KAJ0181038.1"/>
    <property type="molecule type" value="Genomic_DNA"/>
</dbReference>
<name>A0ACC1DAU7_9NEOP</name>
<reference evidence="1 2" key="1">
    <citation type="journal article" date="2021" name="Front. Genet.">
        <title>Chromosome-Level Genome Assembly Reveals Significant Gene Expansion in the Toll and IMD Signaling Pathways of Dendrolimus kikuchii.</title>
        <authorList>
            <person name="Zhou J."/>
            <person name="Wu P."/>
            <person name="Xiong Z."/>
            <person name="Liu N."/>
            <person name="Zhao N."/>
            <person name="Ji M."/>
            <person name="Qiu Y."/>
            <person name="Yang B."/>
        </authorList>
    </citation>
    <scope>NUCLEOTIDE SEQUENCE [LARGE SCALE GENOMIC DNA]</scope>
    <source>
        <strain evidence="1">Ann1</strain>
    </source>
</reference>
<protein>
    <submittedName>
        <fullName evidence="1">Uncharacterized protein</fullName>
    </submittedName>
</protein>
<evidence type="ECO:0000313" key="1">
    <source>
        <dbReference type="EMBL" id="KAJ0181038.1"/>
    </source>
</evidence>
<organism evidence="1 2">
    <name type="scientific">Dendrolimus kikuchii</name>
    <dbReference type="NCBI Taxonomy" id="765133"/>
    <lineage>
        <taxon>Eukaryota</taxon>
        <taxon>Metazoa</taxon>
        <taxon>Ecdysozoa</taxon>
        <taxon>Arthropoda</taxon>
        <taxon>Hexapoda</taxon>
        <taxon>Insecta</taxon>
        <taxon>Pterygota</taxon>
        <taxon>Neoptera</taxon>
        <taxon>Endopterygota</taxon>
        <taxon>Lepidoptera</taxon>
        <taxon>Glossata</taxon>
        <taxon>Ditrysia</taxon>
        <taxon>Bombycoidea</taxon>
        <taxon>Lasiocampidae</taxon>
        <taxon>Dendrolimus</taxon>
    </lineage>
</organism>